<evidence type="ECO:0000256" key="2">
    <source>
        <dbReference type="SAM" id="MobiDB-lite"/>
    </source>
</evidence>
<organism evidence="3 4">
    <name type="scientific">Effrenium voratum</name>
    <dbReference type="NCBI Taxonomy" id="2562239"/>
    <lineage>
        <taxon>Eukaryota</taxon>
        <taxon>Sar</taxon>
        <taxon>Alveolata</taxon>
        <taxon>Dinophyceae</taxon>
        <taxon>Suessiales</taxon>
        <taxon>Symbiodiniaceae</taxon>
        <taxon>Effrenium</taxon>
    </lineage>
</organism>
<feature type="compositionally biased region" description="Basic residues" evidence="2">
    <location>
        <begin position="145"/>
        <end position="157"/>
    </location>
</feature>
<dbReference type="Proteomes" id="UP001178507">
    <property type="component" value="Unassembled WGS sequence"/>
</dbReference>
<dbReference type="AlphaFoldDB" id="A0AA36JPN6"/>
<keyword evidence="4" id="KW-1185">Reference proteome</keyword>
<accession>A0AA36JPN6</accession>
<proteinExistence type="predicted"/>
<gene>
    <name evidence="3" type="ORF">EVOR1521_LOCUS30135</name>
</gene>
<evidence type="ECO:0000256" key="1">
    <source>
        <dbReference type="SAM" id="Coils"/>
    </source>
</evidence>
<evidence type="ECO:0000313" key="3">
    <source>
        <dbReference type="EMBL" id="CAJ1408916.1"/>
    </source>
</evidence>
<evidence type="ECO:0000313" key="4">
    <source>
        <dbReference type="Proteomes" id="UP001178507"/>
    </source>
</evidence>
<feature type="region of interest" description="Disordered" evidence="2">
    <location>
        <begin position="144"/>
        <end position="166"/>
    </location>
</feature>
<protein>
    <submittedName>
        <fullName evidence="3">Uncharacterized protein</fullName>
    </submittedName>
</protein>
<reference evidence="3" key="1">
    <citation type="submission" date="2023-08" db="EMBL/GenBank/DDBJ databases">
        <authorList>
            <person name="Chen Y."/>
            <person name="Shah S."/>
            <person name="Dougan E. K."/>
            <person name="Thang M."/>
            <person name="Chan C."/>
        </authorList>
    </citation>
    <scope>NUCLEOTIDE SEQUENCE</scope>
</reference>
<feature type="coiled-coil region" evidence="1">
    <location>
        <begin position="28"/>
        <end position="95"/>
    </location>
</feature>
<name>A0AA36JPN6_9DINO</name>
<comment type="caution">
    <text evidence="3">The sequence shown here is derived from an EMBL/GenBank/DDBJ whole genome shotgun (WGS) entry which is preliminary data.</text>
</comment>
<keyword evidence="1" id="KW-0175">Coiled coil</keyword>
<dbReference type="EMBL" id="CAUJNA010003738">
    <property type="protein sequence ID" value="CAJ1408916.1"/>
    <property type="molecule type" value="Genomic_DNA"/>
</dbReference>
<sequence>MQVEDDQTWQLQEQERCEKVALRRQQQLEALLTQAKGFQRQRLQMEAQCRQLEVEAPVQQDDPWLQEQAQLEAELDALNQQVEELEANLAGLLEPKQLAQEHLDQLSRCLGELKPDLEKKENLRFSTQRLEAEMEDLEKEIYERARKKRSRASKSSKSKPLLPALR</sequence>